<evidence type="ECO:0000256" key="3">
    <source>
        <dbReference type="ARBA" id="ARBA00004236"/>
    </source>
</evidence>
<protein>
    <recommendedName>
        <fullName evidence="4">histidine kinase</fullName>
        <ecNumber evidence="4">2.7.13.3</ecNumber>
    </recommendedName>
</protein>
<dbReference type="PROSITE" id="PS50885">
    <property type="entry name" value="HAMP"/>
    <property type="match status" value="1"/>
</dbReference>
<keyword evidence="8 15" id="KW-0418">Kinase</keyword>
<keyword evidence="6" id="KW-0808">Transferase</keyword>
<dbReference type="CDD" id="cd00082">
    <property type="entry name" value="HisKA"/>
    <property type="match status" value="1"/>
</dbReference>
<evidence type="ECO:0000256" key="2">
    <source>
        <dbReference type="ARBA" id="ARBA00001968"/>
    </source>
</evidence>
<comment type="catalytic activity">
    <reaction evidence="1">
        <text>ATP + protein L-histidine = ADP + protein N-phospho-L-histidine.</text>
        <dbReference type="EC" id="2.7.13.3"/>
    </reaction>
</comment>
<dbReference type="CDD" id="cd06225">
    <property type="entry name" value="HAMP"/>
    <property type="match status" value="1"/>
</dbReference>
<evidence type="ECO:0000256" key="4">
    <source>
        <dbReference type="ARBA" id="ARBA00012438"/>
    </source>
</evidence>
<dbReference type="FunFam" id="3.30.565.10:FF:000006">
    <property type="entry name" value="Sensor histidine kinase WalK"/>
    <property type="match status" value="1"/>
</dbReference>
<dbReference type="InterPro" id="IPR003660">
    <property type="entry name" value="HAMP_dom"/>
</dbReference>
<evidence type="ECO:0000256" key="6">
    <source>
        <dbReference type="ARBA" id="ARBA00022679"/>
    </source>
</evidence>
<dbReference type="InterPro" id="IPR003594">
    <property type="entry name" value="HATPase_dom"/>
</dbReference>
<dbReference type="RefSeq" id="WP_013138580.1">
    <property type="nucleotide sequence ID" value="NC_014168.1"/>
</dbReference>
<keyword evidence="5" id="KW-0597">Phosphoprotein</keyword>
<gene>
    <name evidence="15" type="ordered locus">Srot_1666</name>
</gene>
<dbReference type="InterPro" id="IPR036097">
    <property type="entry name" value="HisK_dim/P_sf"/>
</dbReference>
<dbReference type="Pfam" id="PF02518">
    <property type="entry name" value="HATPase_c"/>
    <property type="match status" value="1"/>
</dbReference>
<evidence type="ECO:0000256" key="1">
    <source>
        <dbReference type="ARBA" id="ARBA00000085"/>
    </source>
</evidence>
<keyword evidence="7 12" id="KW-0812">Transmembrane</keyword>
<comment type="cofactor">
    <cofactor evidence="2">
        <name>a divalent metal cation</name>
        <dbReference type="ChEBI" id="CHEBI:60240"/>
    </cofactor>
</comment>
<feature type="domain" description="HAMP" evidence="14">
    <location>
        <begin position="206"/>
        <end position="269"/>
    </location>
</feature>
<dbReference type="OrthoDB" id="9786919at2"/>
<dbReference type="HOGENOM" id="CLU_000445_89_6_11"/>
<dbReference type="FunFam" id="1.10.287.130:FF:000001">
    <property type="entry name" value="Two-component sensor histidine kinase"/>
    <property type="match status" value="1"/>
</dbReference>
<dbReference type="GO" id="GO:0000155">
    <property type="term" value="F:phosphorelay sensor kinase activity"/>
    <property type="evidence" value="ECO:0007669"/>
    <property type="project" value="InterPro"/>
</dbReference>
<dbReference type="EMBL" id="CP001958">
    <property type="protein sequence ID" value="ADG98127.1"/>
    <property type="molecule type" value="Genomic_DNA"/>
</dbReference>
<evidence type="ECO:0000256" key="5">
    <source>
        <dbReference type="ARBA" id="ARBA00022553"/>
    </source>
</evidence>
<feature type="transmembrane region" description="Helical" evidence="12">
    <location>
        <begin position="179"/>
        <end position="205"/>
    </location>
</feature>
<feature type="transmembrane region" description="Helical" evidence="12">
    <location>
        <begin position="20"/>
        <end position="46"/>
    </location>
</feature>
<dbReference type="Gene3D" id="1.10.287.130">
    <property type="match status" value="1"/>
</dbReference>
<dbReference type="InterPro" id="IPR004358">
    <property type="entry name" value="Sig_transdc_His_kin-like_C"/>
</dbReference>
<sequence>MCSNRPAEPRRRRGPRTWSLRARLVAAQAALLVLVCVGVGTGTMLAMDRYLFGQLDAQLRDASGRSVVLFDLGPPPQLADDKVRSGPGPIFLNAPGQSIGTVGAVMAGGRVAEAAVITSSGARQRLAETAYRQLAAAPRDHAATMRLDGLGDYRVLKAPASDGTEVVTGLPAAEVQSTLLSVFGIFCAVAAAALGFALVAGTLIVRRELVPLSQVADAAQEVADLDLDRGEVELPTPIVQMDPDRSHTEVGQLGAALNRMIARIADALSARHASETRVRQFVADASHELRTPLAVIRGYTELAQRDLAEVPAEVAHAMGRVGAEAVRMTGLVEDLLLLARLDSGPLLEKKPVDLSQLVVDAVSDIHVAAPDHLWSLDIPDEPVVVPGDCARLHQVVANLLSNCRAHTPPGTSVTVALAATTSDAVLTVADDGPGIPAAQQSEIFERFVRGDSSRSRRSGGTGLGLAIAAAVVGAHDGDITVRSSPGDTVFTVTLPARWSDAFIADA</sequence>
<dbReference type="InterPro" id="IPR050428">
    <property type="entry name" value="TCS_sensor_his_kinase"/>
</dbReference>
<dbReference type="Gene3D" id="6.10.340.10">
    <property type="match status" value="1"/>
</dbReference>
<evidence type="ECO:0000313" key="16">
    <source>
        <dbReference type="Proteomes" id="UP000002247"/>
    </source>
</evidence>
<keyword evidence="16" id="KW-1185">Reference proteome</keyword>
<dbReference type="PROSITE" id="PS50109">
    <property type="entry name" value="HIS_KIN"/>
    <property type="match status" value="1"/>
</dbReference>
<keyword evidence="11 12" id="KW-0472">Membrane</keyword>
<dbReference type="PANTHER" id="PTHR45436:SF5">
    <property type="entry name" value="SENSOR HISTIDINE KINASE TRCS"/>
    <property type="match status" value="1"/>
</dbReference>
<dbReference type="PRINTS" id="PR00344">
    <property type="entry name" value="BCTRLSENSOR"/>
</dbReference>
<dbReference type="eggNOG" id="COG2205">
    <property type="taxonomic scope" value="Bacteria"/>
</dbReference>
<dbReference type="SMART" id="SM00387">
    <property type="entry name" value="HATPase_c"/>
    <property type="match status" value="1"/>
</dbReference>
<accession>D6Z847</accession>
<evidence type="ECO:0000256" key="10">
    <source>
        <dbReference type="ARBA" id="ARBA00023012"/>
    </source>
</evidence>
<dbReference type="PANTHER" id="PTHR45436">
    <property type="entry name" value="SENSOR HISTIDINE KINASE YKOH"/>
    <property type="match status" value="1"/>
</dbReference>
<dbReference type="GO" id="GO:0005509">
    <property type="term" value="F:calcium ion binding"/>
    <property type="evidence" value="ECO:0007669"/>
    <property type="project" value="UniProtKB-ARBA"/>
</dbReference>
<reference evidence="15 16" key="1">
    <citation type="journal article" date="2010" name="Stand. Genomic Sci.">
        <title>Complete genome sequence of Segniliparus rotundus type strain (CDC 1076).</title>
        <authorList>
            <person name="Sikorski J."/>
            <person name="Lapidus A."/>
            <person name="Copeland A."/>
            <person name="Misra M."/>
            <person name="Glavina Del Rio T."/>
            <person name="Nolan M."/>
            <person name="Lucas S."/>
            <person name="Chen F."/>
            <person name="Tice H."/>
            <person name="Cheng J.F."/>
            <person name="Jando M."/>
            <person name="Schneider S."/>
            <person name="Bruce D."/>
            <person name="Goodwin L."/>
            <person name="Pitluck S."/>
            <person name="Liolios K."/>
            <person name="Mikhailova N."/>
            <person name="Pati A."/>
            <person name="Ivanova N."/>
            <person name="Mavromatis K."/>
            <person name="Chen A."/>
            <person name="Palaniappan K."/>
            <person name="Chertkov O."/>
            <person name="Land M."/>
            <person name="Hauser L."/>
            <person name="Chang Y.J."/>
            <person name="Jeffries C.D."/>
            <person name="Brettin T."/>
            <person name="Detter J.C."/>
            <person name="Han C."/>
            <person name="Rohde M."/>
            <person name="Goker M."/>
            <person name="Bristow J."/>
            <person name="Eisen J.A."/>
            <person name="Markowitz V."/>
            <person name="Hugenholtz P."/>
            <person name="Kyrpides N.C."/>
            <person name="Klenk H.P."/>
        </authorList>
    </citation>
    <scope>NUCLEOTIDE SEQUENCE [LARGE SCALE GENOMIC DNA]</scope>
    <source>
        <strain evidence="16">ATCC BAA-972 / CDC 1076 / CIP 108378 / DSM 44985 / JCM 13578</strain>
    </source>
</reference>
<organism evidence="15 16">
    <name type="scientific">Segniliparus rotundus (strain ATCC BAA-972 / CDC 1076 / CIP 108378 / DSM 44985 / JCM 13578)</name>
    <dbReference type="NCBI Taxonomy" id="640132"/>
    <lineage>
        <taxon>Bacteria</taxon>
        <taxon>Bacillati</taxon>
        <taxon>Actinomycetota</taxon>
        <taxon>Actinomycetes</taxon>
        <taxon>Mycobacteriales</taxon>
        <taxon>Segniliparaceae</taxon>
        <taxon>Segniliparus</taxon>
    </lineage>
</organism>
<dbReference type="InterPro" id="IPR036890">
    <property type="entry name" value="HATPase_C_sf"/>
</dbReference>
<dbReference type="AlphaFoldDB" id="D6Z847"/>
<evidence type="ECO:0000256" key="7">
    <source>
        <dbReference type="ARBA" id="ARBA00022692"/>
    </source>
</evidence>
<dbReference type="Gene3D" id="3.30.565.10">
    <property type="entry name" value="Histidine kinase-like ATPase, C-terminal domain"/>
    <property type="match status" value="1"/>
</dbReference>
<evidence type="ECO:0000259" key="13">
    <source>
        <dbReference type="PROSITE" id="PS50109"/>
    </source>
</evidence>
<dbReference type="SMART" id="SM00388">
    <property type="entry name" value="HisKA"/>
    <property type="match status" value="1"/>
</dbReference>
<dbReference type="InterPro" id="IPR005467">
    <property type="entry name" value="His_kinase_dom"/>
</dbReference>
<name>D6Z847_SEGRD</name>
<keyword evidence="10" id="KW-0902">Two-component regulatory system</keyword>
<dbReference type="Pfam" id="PF00672">
    <property type="entry name" value="HAMP"/>
    <property type="match status" value="1"/>
</dbReference>
<keyword evidence="9 12" id="KW-1133">Transmembrane helix</keyword>
<evidence type="ECO:0000256" key="9">
    <source>
        <dbReference type="ARBA" id="ARBA00022989"/>
    </source>
</evidence>
<proteinExistence type="predicted"/>
<dbReference type="STRING" id="640132.Srot_1666"/>
<evidence type="ECO:0000256" key="11">
    <source>
        <dbReference type="ARBA" id="ARBA00023136"/>
    </source>
</evidence>
<dbReference type="GO" id="GO:0005886">
    <property type="term" value="C:plasma membrane"/>
    <property type="evidence" value="ECO:0007669"/>
    <property type="project" value="UniProtKB-SubCell"/>
</dbReference>
<dbReference type="InterPro" id="IPR003661">
    <property type="entry name" value="HisK_dim/P_dom"/>
</dbReference>
<dbReference type="SUPFAM" id="SSF55874">
    <property type="entry name" value="ATPase domain of HSP90 chaperone/DNA topoisomerase II/histidine kinase"/>
    <property type="match status" value="1"/>
</dbReference>
<evidence type="ECO:0000259" key="14">
    <source>
        <dbReference type="PROSITE" id="PS50885"/>
    </source>
</evidence>
<dbReference type="SUPFAM" id="SSF47384">
    <property type="entry name" value="Homodimeric domain of signal transducing histidine kinase"/>
    <property type="match status" value="1"/>
</dbReference>
<dbReference type="Proteomes" id="UP000002247">
    <property type="component" value="Chromosome"/>
</dbReference>
<evidence type="ECO:0000313" key="15">
    <source>
        <dbReference type="EMBL" id="ADG98127.1"/>
    </source>
</evidence>
<evidence type="ECO:0000256" key="12">
    <source>
        <dbReference type="SAM" id="Phobius"/>
    </source>
</evidence>
<comment type="subcellular location">
    <subcellularLocation>
        <location evidence="3">Cell membrane</location>
    </subcellularLocation>
</comment>
<feature type="domain" description="Histidine kinase" evidence="13">
    <location>
        <begin position="284"/>
        <end position="498"/>
    </location>
</feature>
<evidence type="ECO:0000256" key="8">
    <source>
        <dbReference type="ARBA" id="ARBA00022777"/>
    </source>
</evidence>
<dbReference type="KEGG" id="srt:Srot_1666"/>
<dbReference type="CDD" id="cd00075">
    <property type="entry name" value="HATPase"/>
    <property type="match status" value="1"/>
</dbReference>
<dbReference type="Pfam" id="PF00512">
    <property type="entry name" value="HisKA"/>
    <property type="match status" value="1"/>
</dbReference>
<dbReference type="SMART" id="SM00304">
    <property type="entry name" value="HAMP"/>
    <property type="match status" value="1"/>
</dbReference>
<dbReference type="EC" id="2.7.13.3" evidence="4"/>